<comment type="caution">
    <text evidence="6">The sequence shown here is derived from an EMBL/GenBank/DDBJ whole genome shotgun (WGS) entry which is preliminary data.</text>
</comment>
<dbReference type="RefSeq" id="WP_147099074.1">
    <property type="nucleotide sequence ID" value="NZ_VOOS01000002.1"/>
</dbReference>
<evidence type="ECO:0000256" key="2">
    <source>
        <dbReference type="ARBA" id="ARBA00022803"/>
    </source>
</evidence>
<dbReference type="Gene3D" id="1.25.40.10">
    <property type="entry name" value="Tetratricopeptide repeat domain"/>
    <property type="match status" value="2"/>
</dbReference>
<feature type="repeat" description="TPR" evidence="3">
    <location>
        <begin position="56"/>
        <end position="89"/>
    </location>
</feature>
<protein>
    <submittedName>
        <fullName evidence="6">Tetratricopeptide repeat protein</fullName>
    </submittedName>
</protein>
<evidence type="ECO:0000313" key="7">
    <source>
        <dbReference type="Proteomes" id="UP000321721"/>
    </source>
</evidence>
<keyword evidence="1" id="KW-0677">Repeat</keyword>
<dbReference type="PROSITE" id="PS50005">
    <property type="entry name" value="TPR"/>
    <property type="match status" value="3"/>
</dbReference>
<dbReference type="SMART" id="SM00028">
    <property type="entry name" value="TPR"/>
    <property type="match status" value="5"/>
</dbReference>
<feature type="transmembrane region" description="Helical" evidence="4">
    <location>
        <begin position="334"/>
        <end position="354"/>
    </location>
</feature>
<evidence type="ECO:0000256" key="1">
    <source>
        <dbReference type="ARBA" id="ARBA00022737"/>
    </source>
</evidence>
<feature type="repeat" description="TPR" evidence="3">
    <location>
        <begin position="176"/>
        <end position="209"/>
    </location>
</feature>
<dbReference type="Pfam" id="PF07228">
    <property type="entry name" value="SpoIIE"/>
    <property type="match status" value="1"/>
</dbReference>
<dbReference type="Gene3D" id="3.60.40.10">
    <property type="entry name" value="PPM-type phosphatase domain"/>
    <property type="match status" value="1"/>
</dbReference>
<dbReference type="InterPro" id="IPR011990">
    <property type="entry name" value="TPR-like_helical_dom_sf"/>
</dbReference>
<keyword evidence="4" id="KW-1133">Transmembrane helix</keyword>
<keyword evidence="2 3" id="KW-0802">TPR repeat</keyword>
<dbReference type="Proteomes" id="UP000321721">
    <property type="component" value="Unassembled WGS sequence"/>
</dbReference>
<name>A0A5C6RU62_9FLAO</name>
<feature type="domain" description="PPM-type phosphatase" evidence="5">
    <location>
        <begin position="404"/>
        <end position="624"/>
    </location>
</feature>
<dbReference type="EMBL" id="VOOS01000002">
    <property type="protein sequence ID" value="TXB65841.1"/>
    <property type="molecule type" value="Genomic_DNA"/>
</dbReference>
<evidence type="ECO:0000256" key="4">
    <source>
        <dbReference type="SAM" id="Phobius"/>
    </source>
</evidence>
<dbReference type="SMART" id="SM00331">
    <property type="entry name" value="PP2C_SIG"/>
    <property type="match status" value="1"/>
</dbReference>
<keyword evidence="7" id="KW-1185">Reference proteome</keyword>
<keyword evidence="4" id="KW-0812">Transmembrane</keyword>
<dbReference type="OrthoDB" id="9763484at2"/>
<dbReference type="InterPro" id="IPR036457">
    <property type="entry name" value="PPM-type-like_dom_sf"/>
</dbReference>
<gene>
    <name evidence="6" type="ORF">FRY74_04540</name>
</gene>
<evidence type="ECO:0000259" key="5">
    <source>
        <dbReference type="SMART" id="SM00331"/>
    </source>
</evidence>
<dbReference type="SUPFAM" id="SSF48452">
    <property type="entry name" value="TPR-like"/>
    <property type="match status" value="1"/>
</dbReference>
<dbReference type="AlphaFoldDB" id="A0A5C6RU62"/>
<accession>A0A5C6RU62</accession>
<dbReference type="InterPro" id="IPR019734">
    <property type="entry name" value="TPR_rpt"/>
</dbReference>
<organism evidence="6 7">
    <name type="scientific">Vicingus serpentipes</name>
    <dbReference type="NCBI Taxonomy" id="1926625"/>
    <lineage>
        <taxon>Bacteria</taxon>
        <taxon>Pseudomonadati</taxon>
        <taxon>Bacteroidota</taxon>
        <taxon>Flavobacteriia</taxon>
        <taxon>Flavobacteriales</taxon>
        <taxon>Vicingaceae</taxon>
        <taxon>Vicingus</taxon>
    </lineage>
</organism>
<reference evidence="6 7" key="1">
    <citation type="submission" date="2019-08" db="EMBL/GenBank/DDBJ databases">
        <title>Genome of Vicingus serpentipes NCIMB 15042.</title>
        <authorList>
            <person name="Bowman J.P."/>
        </authorList>
    </citation>
    <scope>NUCLEOTIDE SEQUENCE [LARGE SCALE GENOMIC DNA]</scope>
    <source>
        <strain evidence="6 7">NCIMB 15042</strain>
    </source>
</reference>
<dbReference type="PANTHER" id="PTHR45641">
    <property type="entry name" value="TETRATRICOPEPTIDE REPEAT PROTEIN (AFU_ORTHOLOGUE AFUA_6G03870)"/>
    <property type="match status" value="1"/>
</dbReference>
<keyword evidence="4" id="KW-0472">Membrane</keyword>
<evidence type="ECO:0000313" key="6">
    <source>
        <dbReference type="EMBL" id="TXB65841.1"/>
    </source>
</evidence>
<sequence length="624" mass="70790">MDTSLVTAYVNLSEYLYISNLDTIIPLCKKAVQIGEDALKKNYSLTTKKNLKISIAGALNNLGFINNRKGKVSEALKFYHQSLKIKEEIDDKFGMAATYNNIGVIHNTLDNLDLALKYFSKSVEQLSIIGEKKGIASTYNNMGYIYKVKKKNELSLSYYQKALEIRIEIDDKKGSGYSYNNIGTFYYEQGDIEKAKLNYQKAFKLYQEVDYSKGIVLSLCNLGRINIIDDNILGAKQKGLEALELSNKIGSPELIEKSASILRQVAQKQKDWLNAFEMHMLEIEMRDSLNNLSALKTSANLQAKYEYEKSKEIDDIQYEKNLALEKEKKEKQRIISIAITIVLGLLAIFLIIVLNRLKVTKKQKQVIQQQKEIVEEAHQDIKDSIVYAKRIQSAILPSNKVVKEYLQESFILYKPKDVVAGDFYWMEHKNGKVLFAAADCTGHGVPGAMVSVVCNNGLNRAVREHGLTDPGQILDKAREIVIQEFDKSEEDVKDGMDIALCSLEGKKLQYAGAHNPLWIIRNGELIETKANKQPIGKFEYPEPYITHSFDLEQGDSIYIFSDGYVDQFGGEKGKKFKVKAFRDLLLSIQDKSMEEQKTIINEAFETWRGSLEQIDDVCVIGVKI</sequence>
<proteinExistence type="predicted"/>
<dbReference type="PANTHER" id="PTHR45641:SF1">
    <property type="entry name" value="AAA+ ATPASE DOMAIN-CONTAINING PROTEIN"/>
    <property type="match status" value="1"/>
</dbReference>
<feature type="repeat" description="TPR" evidence="3">
    <location>
        <begin position="136"/>
        <end position="169"/>
    </location>
</feature>
<dbReference type="InterPro" id="IPR001932">
    <property type="entry name" value="PPM-type_phosphatase-like_dom"/>
</dbReference>
<dbReference type="Pfam" id="PF13424">
    <property type="entry name" value="TPR_12"/>
    <property type="match status" value="2"/>
</dbReference>
<evidence type="ECO:0000256" key="3">
    <source>
        <dbReference type="PROSITE-ProRule" id="PRU00339"/>
    </source>
</evidence>